<evidence type="ECO:0000313" key="8">
    <source>
        <dbReference type="Proteomes" id="UP000266273"/>
    </source>
</evidence>
<evidence type="ECO:0000256" key="5">
    <source>
        <dbReference type="SAM" id="SignalP"/>
    </source>
</evidence>
<dbReference type="SUPFAM" id="SSF56281">
    <property type="entry name" value="Metallo-hydrolase/oxidoreductase"/>
    <property type="match status" value="1"/>
</dbReference>
<name>A0A397Q413_9HYPH</name>
<feature type="chain" id="PRO_5017475056" evidence="5">
    <location>
        <begin position="32"/>
        <end position="332"/>
    </location>
</feature>
<dbReference type="GO" id="GO:0016787">
    <property type="term" value="F:hydrolase activity"/>
    <property type="evidence" value="ECO:0007669"/>
    <property type="project" value="UniProtKB-KW"/>
</dbReference>
<dbReference type="CDD" id="cd07720">
    <property type="entry name" value="OPHC2-like_MBL-fold"/>
    <property type="match status" value="1"/>
</dbReference>
<organism evidence="7 8">
    <name type="scientific">Dichotomicrobium thermohalophilum</name>
    <dbReference type="NCBI Taxonomy" id="933063"/>
    <lineage>
        <taxon>Bacteria</taxon>
        <taxon>Pseudomonadati</taxon>
        <taxon>Pseudomonadota</taxon>
        <taxon>Alphaproteobacteria</taxon>
        <taxon>Hyphomicrobiales</taxon>
        <taxon>Hyphomicrobiaceae</taxon>
        <taxon>Dichotomicrobium</taxon>
    </lineage>
</organism>
<gene>
    <name evidence="7" type="ORF">BXY53_1193</name>
</gene>
<dbReference type="InterPro" id="IPR051013">
    <property type="entry name" value="MBL_superfamily_lactonases"/>
</dbReference>
<feature type="domain" description="Metallo-beta-lactamase" evidence="6">
    <location>
        <begin position="97"/>
        <end position="302"/>
    </location>
</feature>
<dbReference type="PANTHER" id="PTHR42978:SF6">
    <property type="entry name" value="QUORUM-QUENCHING LACTONASE YTNP-RELATED"/>
    <property type="match status" value="1"/>
</dbReference>
<dbReference type="PANTHER" id="PTHR42978">
    <property type="entry name" value="QUORUM-QUENCHING LACTONASE YTNP-RELATED-RELATED"/>
    <property type="match status" value="1"/>
</dbReference>
<keyword evidence="4" id="KW-0862">Zinc</keyword>
<dbReference type="Proteomes" id="UP000266273">
    <property type="component" value="Unassembled WGS sequence"/>
</dbReference>
<dbReference type="OrthoDB" id="9773738at2"/>
<keyword evidence="8" id="KW-1185">Reference proteome</keyword>
<evidence type="ECO:0000256" key="1">
    <source>
        <dbReference type="ARBA" id="ARBA00007749"/>
    </source>
</evidence>
<evidence type="ECO:0000313" key="7">
    <source>
        <dbReference type="EMBL" id="RIA56096.1"/>
    </source>
</evidence>
<dbReference type="Gene3D" id="3.60.15.10">
    <property type="entry name" value="Ribonuclease Z/Hydroxyacylglutathione hydrolase-like"/>
    <property type="match status" value="1"/>
</dbReference>
<reference evidence="7 8" key="1">
    <citation type="submission" date="2018-08" db="EMBL/GenBank/DDBJ databases">
        <title>Genomic Encyclopedia of Archaeal and Bacterial Type Strains, Phase II (KMG-II): from individual species to whole genera.</title>
        <authorList>
            <person name="Goeker M."/>
        </authorList>
    </citation>
    <scope>NUCLEOTIDE SEQUENCE [LARGE SCALE GENOMIC DNA]</scope>
    <source>
        <strain evidence="7 8">DSM 5002</strain>
    </source>
</reference>
<dbReference type="InterPro" id="IPR001279">
    <property type="entry name" value="Metallo-B-lactamas"/>
</dbReference>
<dbReference type="InterPro" id="IPR036866">
    <property type="entry name" value="RibonucZ/Hydroxyglut_hydro"/>
</dbReference>
<comment type="caution">
    <text evidence="7">The sequence shown here is derived from an EMBL/GenBank/DDBJ whole genome shotgun (WGS) entry which is preliminary data.</text>
</comment>
<comment type="similarity">
    <text evidence="1">Belongs to the metallo-beta-lactamase superfamily.</text>
</comment>
<evidence type="ECO:0000259" key="6">
    <source>
        <dbReference type="SMART" id="SM00849"/>
    </source>
</evidence>
<evidence type="ECO:0000256" key="4">
    <source>
        <dbReference type="ARBA" id="ARBA00022833"/>
    </source>
</evidence>
<protein>
    <submittedName>
        <fullName evidence="7">Glyoxylase-like metal-dependent hydrolase (Beta-lactamase superfamily II)</fullName>
    </submittedName>
</protein>
<dbReference type="AlphaFoldDB" id="A0A397Q413"/>
<dbReference type="SMART" id="SM00849">
    <property type="entry name" value="Lactamase_B"/>
    <property type="match status" value="1"/>
</dbReference>
<evidence type="ECO:0000256" key="2">
    <source>
        <dbReference type="ARBA" id="ARBA00022723"/>
    </source>
</evidence>
<dbReference type="Pfam" id="PF00753">
    <property type="entry name" value="Lactamase_B"/>
    <property type="match status" value="1"/>
</dbReference>
<keyword evidence="3 7" id="KW-0378">Hydrolase</keyword>
<accession>A0A397Q413</accession>
<dbReference type="PROSITE" id="PS51318">
    <property type="entry name" value="TAT"/>
    <property type="match status" value="1"/>
</dbReference>
<proteinExistence type="inferred from homology"/>
<keyword evidence="2" id="KW-0479">Metal-binding</keyword>
<evidence type="ECO:0000256" key="3">
    <source>
        <dbReference type="ARBA" id="ARBA00022801"/>
    </source>
</evidence>
<dbReference type="GO" id="GO:0046872">
    <property type="term" value="F:metal ion binding"/>
    <property type="evidence" value="ECO:0007669"/>
    <property type="project" value="UniProtKB-KW"/>
</dbReference>
<dbReference type="EMBL" id="QXDF01000001">
    <property type="protein sequence ID" value="RIA56096.1"/>
    <property type="molecule type" value="Genomic_DNA"/>
</dbReference>
<keyword evidence="5" id="KW-0732">Signal</keyword>
<feature type="signal peptide" evidence="5">
    <location>
        <begin position="1"/>
        <end position="31"/>
    </location>
</feature>
<dbReference type="InterPro" id="IPR006311">
    <property type="entry name" value="TAT_signal"/>
</dbReference>
<dbReference type="RefSeq" id="WP_147361513.1">
    <property type="nucleotide sequence ID" value="NZ_QXDF01000001.1"/>
</dbReference>
<sequence length="332" mass="36126">MTASSFSRRSLLRVAAAAPLVSVASSAAAQAPELQKGPQARQAPGFYRFRLGDYLVTIVSDGQLSLPTPTLAANVPEATLRSYLKTIRQGADMQRGHLNLTLIDTGEQIILVDAGAGPDFQESAGRIEASLKAAGYSPEDITLVVITHGHPDHVWGILDDAGEAPRFPHAEYAINSEEWRFWTDEKLAERLPEARKPMARGARKNLTAVSARTTRANPDAEVAPGVRLFSAPGHTPGHSGVMVESASERLLVVGDALTHPYISFEQPGWHFGFDMDGEKAAETRKRILEMAASEDMRIALYHAPFPGVGRVAPLNTAYRFIPENWDWNVEPA</sequence>